<gene>
    <name evidence="2" type="ORF">LNAOJCKE_4077</name>
</gene>
<protein>
    <submittedName>
        <fullName evidence="2">Uncharacterized protein</fullName>
    </submittedName>
</protein>
<reference evidence="2" key="1">
    <citation type="journal article" date="2021" name="Front. Microbiol.">
        <title>Comprehensive Comparative Genomics and Phenotyping of Methylobacterium Species.</title>
        <authorList>
            <person name="Alessa O."/>
            <person name="Ogura Y."/>
            <person name="Fujitani Y."/>
            <person name="Takami H."/>
            <person name="Hayashi T."/>
            <person name="Sahin N."/>
            <person name="Tani A."/>
        </authorList>
    </citation>
    <scope>NUCLEOTIDE SEQUENCE</scope>
    <source>
        <strain evidence="2">NBRC 15686</strain>
    </source>
</reference>
<organism evidence="2 3">
    <name type="scientific">Methylorubrum aminovorans</name>
    <dbReference type="NCBI Taxonomy" id="269069"/>
    <lineage>
        <taxon>Bacteria</taxon>
        <taxon>Pseudomonadati</taxon>
        <taxon>Pseudomonadota</taxon>
        <taxon>Alphaproteobacteria</taxon>
        <taxon>Hyphomicrobiales</taxon>
        <taxon>Methylobacteriaceae</taxon>
        <taxon>Methylorubrum</taxon>
    </lineage>
</organism>
<feature type="region of interest" description="Disordered" evidence="1">
    <location>
        <begin position="93"/>
        <end position="175"/>
    </location>
</feature>
<evidence type="ECO:0000256" key="1">
    <source>
        <dbReference type="SAM" id="MobiDB-lite"/>
    </source>
</evidence>
<reference evidence="2" key="2">
    <citation type="submission" date="2021-08" db="EMBL/GenBank/DDBJ databases">
        <authorList>
            <person name="Tani A."/>
            <person name="Ola A."/>
            <person name="Ogura Y."/>
            <person name="Katsura K."/>
            <person name="Hayashi T."/>
        </authorList>
    </citation>
    <scope>NUCLEOTIDE SEQUENCE</scope>
    <source>
        <strain evidence="2">NBRC 15686</strain>
    </source>
</reference>
<proteinExistence type="predicted"/>
<dbReference type="RefSeq" id="WP_238226791.1">
    <property type="nucleotide sequence ID" value="NZ_BAAADH010000046.1"/>
</dbReference>
<comment type="caution">
    <text evidence="2">The sequence shown here is derived from an EMBL/GenBank/DDBJ whole genome shotgun (WGS) entry which is preliminary data.</text>
</comment>
<keyword evidence="3" id="KW-1185">Reference proteome</keyword>
<sequence>MGAREFTTEAERTRRRDHVGAVGDAAFGKRRNWHPDMAEAIKAVTGREIGRARIAQWFLTTADMKPVPLWVMAALPEIAAAAAADLRERAGALDAEIAEMEDEGNSPAQGEPDAPEESVQESEPAAAEAAPDDGPAFDIDAPYLMVDAGLVPRREPEHEPEPEPAPPTGWRSKFAEENAHCWRSIVYR</sequence>
<name>A0ABQ4UHY7_9HYPH</name>
<dbReference type="Proteomes" id="UP001055039">
    <property type="component" value="Unassembled WGS sequence"/>
</dbReference>
<evidence type="ECO:0000313" key="3">
    <source>
        <dbReference type="Proteomes" id="UP001055039"/>
    </source>
</evidence>
<dbReference type="EMBL" id="BPRC01000018">
    <property type="protein sequence ID" value="GJE66853.1"/>
    <property type="molecule type" value="Genomic_DNA"/>
</dbReference>
<evidence type="ECO:0000313" key="2">
    <source>
        <dbReference type="EMBL" id="GJE66853.1"/>
    </source>
</evidence>
<feature type="compositionally biased region" description="Low complexity" evidence="1">
    <location>
        <begin position="121"/>
        <end position="136"/>
    </location>
</feature>
<feature type="compositionally biased region" description="Basic and acidic residues" evidence="1">
    <location>
        <begin position="152"/>
        <end position="161"/>
    </location>
</feature>
<accession>A0ABQ4UHY7</accession>